<accession>A0A4Z2I4F9</accession>
<dbReference type="Proteomes" id="UP000314294">
    <property type="component" value="Unassembled WGS sequence"/>
</dbReference>
<dbReference type="AlphaFoldDB" id="A0A4Z2I4F9"/>
<feature type="region of interest" description="Disordered" evidence="1">
    <location>
        <begin position="1"/>
        <end position="29"/>
    </location>
</feature>
<name>A0A4Z2I4F9_9TELE</name>
<evidence type="ECO:0000313" key="3">
    <source>
        <dbReference type="Proteomes" id="UP000314294"/>
    </source>
</evidence>
<proteinExistence type="predicted"/>
<reference evidence="2 3" key="1">
    <citation type="submission" date="2019-03" db="EMBL/GenBank/DDBJ databases">
        <title>First draft genome of Liparis tanakae, snailfish: a comprehensive survey of snailfish specific genes.</title>
        <authorList>
            <person name="Kim W."/>
            <person name="Song I."/>
            <person name="Jeong J.-H."/>
            <person name="Kim D."/>
            <person name="Kim S."/>
            <person name="Ryu S."/>
            <person name="Song J.Y."/>
            <person name="Lee S.K."/>
        </authorList>
    </citation>
    <scope>NUCLEOTIDE SEQUENCE [LARGE SCALE GENOMIC DNA]</scope>
    <source>
        <tissue evidence="2">Muscle</tissue>
    </source>
</reference>
<gene>
    <name evidence="2" type="ORF">EYF80_017570</name>
</gene>
<comment type="caution">
    <text evidence="2">The sequence shown here is derived from an EMBL/GenBank/DDBJ whole genome shotgun (WGS) entry which is preliminary data.</text>
</comment>
<keyword evidence="3" id="KW-1185">Reference proteome</keyword>
<organism evidence="2 3">
    <name type="scientific">Liparis tanakae</name>
    <name type="common">Tanaka's snailfish</name>
    <dbReference type="NCBI Taxonomy" id="230148"/>
    <lineage>
        <taxon>Eukaryota</taxon>
        <taxon>Metazoa</taxon>
        <taxon>Chordata</taxon>
        <taxon>Craniata</taxon>
        <taxon>Vertebrata</taxon>
        <taxon>Euteleostomi</taxon>
        <taxon>Actinopterygii</taxon>
        <taxon>Neopterygii</taxon>
        <taxon>Teleostei</taxon>
        <taxon>Neoteleostei</taxon>
        <taxon>Acanthomorphata</taxon>
        <taxon>Eupercaria</taxon>
        <taxon>Perciformes</taxon>
        <taxon>Cottioidei</taxon>
        <taxon>Cottales</taxon>
        <taxon>Liparidae</taxon>
        <taxon>Liparis</taxon>
    </lineage>
</organism>
<protein>
    <submittedName>
        <fullName evidence="2">Uncharacterized protein</fullName>
    </submittedName>
</protein>
<evidence type="ECO:0000256" key="1">
    <source>
        <dbReference type="SAM" id="MobiDB-lite"/>
    </source>
</evidence>
<sequence length="245" mass="26317">MSGARKLSRKPSAPWTAEEGAGSSKSQGNASSYRLLMGGAICLSVRRRGHVMFSFSSAMCFPTGSLEPHRGTSSGLSWKDCFFYFTLKIIIMTPSDVNLSEDHPHCHLHHSVSVAAVQVFAGAVRVVNEGGDLGDGGGRLLPGALAEVLRQLSTYLVVHEDVHDVLVDLASQPVLWPPGENDKLYSQQGHQDQGGSHCLHVHIGLRPSTYAEILGAAVKDADAEEVQRSPLVSVLGDSITRSFLF</sequence>
<dbReference type="EMBL" id="SRLO01000141">
    <property type="protein sequence ID" value="TNN72142.1"/>
    <property type="molecule type" value="Genomic_DNA"/>
</dbReference>
<evidence type="ECO:0000313" key="2">
    <source>
        <dbReference type="EMBL" id="TNN72142.1"/>
    </source>
</evidence>